<keyword evidence="2" id="KW-0812">Transmembrane</keyword>
<keyword evidence="2" id="KW-0472">Membrane</keyword>
<feature type="transmembrane region" description="Helical" evidence="2">
    <location>
        <begin position="140"/>
        <end position="159"/>
    </location>
</feature>
<feature type="region of interest" description="Disordered" evidence="1">
    <location>
        <begin position="1"/>
        <end position="29"/>
    </location>
</feature>
<evidence type="ECO:0000256" key="1">
    <source>
        <dbReference type="SAM" id="MobiDB-lite"/>
    </source>
</evidence>
<evidence type="ECO:0000313" key="3">
    <source>
        <dbReference type="EMBL" id="MFD1939250.1"/>
    </source>
</evidence>
<proteinExistence type="predicted"/>
<protein>
    <recommendedName>
        <fullName evidence="5">DUF2330 domain-containing protein</fullName>
    </recommendedName>
</protein>
<keyword evidence="2" id="KW-1133">Transmembrane helix</keyword>
<reference evidence="4" key="1">
    <citation type="journal article" date="2019" name="Int. J. Syst. Evol. Microbiol.">
        <title>The Global Catalogue of Microorganisms (GCM) 10K type strain sequencing project: providing services to taxonomists for standard genome sequencing and annotation.</title>
        <authorList>
            <consortium name="The Broad Institute Genomics Platform"/>
            <consortium name="The Broad Institute Genome Sequencing Center for Infectious Disease"/>
            <person name="Wu L."/>
            <person name="Ma J."/>
        </authorList>
    </citation>
    <scope>NUCLEOTIDE SEQUENCE [LARGE SCALE GENOMIC DNA]</scope>
    <source>
        <strain evidence="4">ICMP 6774ER</strain>
    </source>
</reference>
<dbReference type="RefSeq" id="WP_379581350.1">
    <property type="nucleotide sequence ID" value="NZ_JBHUFV010000080.1"/>
</dbReference>
<name>A0ABW4TEA1_9ACTN</name>
<keyword evidence="4" id="KW-1185">Reference proteome</keyword>
<accession>A0ABW4TEA1</accession>
<evidence type="ECO:0008006" key="5">
    <source>
        <dbReference type="Google" id="ProtNLM"/>
    </source>
</evidence>
<gene>
    <name evidence="3" type="ORF">ACFSKW_48095</name>
</gene>
<organism evidence="3 4">
    <name type="scientific">Nonomuraea mangrovi</name>
    <dbReference type="NCBI Taxonomy" id="2316207"/>
    <lineage>
        <taxon>Bacteria</taxon>
        <taxon>Bacillati</taxon>
        <taxon>Actinomycetota</taxon>
        <taxon>Actinomycetes</taxon>
        <taxon>Streptosporangiales</taxon>
        <taxon>Streptosporangiaceae</taxon>
        <taxon>Nonomuraea</taxon>
    </lineage>
</organism>
<sequence>MTATPALAKGVDKGVLTGPGLSGPLRIEPGDERSSASLDLIREGSGVNPALIAELPGEFLAGPPPGELGPRYRLAWHLPEDDSEIVQDLYPYAPGAPVVHTPAQKHVVRAGWRQAPAFLKDALVGIGLPREAPAAWWTSWWWAAAPAAVIATAGAVVILRRRSAGAGAGARRPTPSA</sequence>
<evidence type="ECO:0000256" key="2">
    <source>
        <dbReference type="SAM" id="Phobius"/>
    </source>
</evidence>
<dbReference type="EMBL" id="JBHUFV010000080">
    <property type="protein sequence ID" value="MFD1939250.1"/>
    <property type="molecule type" value="Genomic_DNA"/>
</dbReference>
<comment type="caution">
    <text evidence="3">The sequence shown here is derived from an EMBL/GenBank/DDBJ whole genome shotgun (WGS) entry which is preliminary data.</text>
</comment>
<dbReference type="Proteomes" id="UP001597368">
    <property type="component" value="Unassembled WGS sequence"/>
</dbReference>
<evidence type="ECO:0000313" key="4">
    <source>
        <dbReference type="Proteomes" id="UP001597368"/>
    </source>
</evidence>